<protein>
    <submittedName>
        <fullName evidence="2">Uncharacterized protein</fullName>
    </submittedName>
</protein>
<evidence type="ECO:0000313" key="3">
    <source>
        <dbReference type="Proteomes" id="UP001162030"/>
    </source>
</evidence>
<proteinExistence type="predicted"/>
<name>A0ABN8X6U1_9GAMM</name>
<reference evidence="2 3" key="1">
    <citation type="submission" date="2023-03" db="EMBL/GenBank/DDBJ databases">
        <authorList>
            <person name="Pearce D."/>
        </authorList>
    </citation>
    <scope>NUCLEOTIDE SEQUENCE [LARGE SCALE GENOMIC DNA]</scope>
    <source>
        <strain evidence="2">Msz</strain>
    </source>
</reference>
<dbReference type="Proteomes" id="UP001162030">
    <property type="component" value="Chromosome"/>
</dbReference>
<gene>
    <name evidence="2" type="ORF">MSZNOR_2104</name>
</gene>
<sequence length="86" mass="9128">MPLRYALAPVNPPHGLMDTVVPGKMKGQVNLAEACACLKALTTAPAATPLDQAILIEGHIPSPWSARAGQFNRSRSAPRLKLSDRA</sequence>
<evidence type="ECO:0000313" key="2">
    <source>
        <dbReference type="EMBL" id="CAI8828786.1"/>
    </source>
</evidence>
<dbReference type="EMBL" id="OX458333">
    <property type="protein sequence ID" value="CAI8828786.1"/>
    <property type="molecule type" value="Genomic_DNA"/>
</dbReference>
<accession>A0ABN8X6U1</accession>
<evidence type="ECO:0000256" key="1">
    <source>
        <dbReference type="SAM" id="MobiDB-lite"/>
    </source>
</evidence>
<keyword evidence="3" id="KW-1185">Reference proteome</keyword>
<feature type="region of interest" description="Disordered" evidence="1">
    <location>
        <begin position="66"/>
        <end position="86"/>
    </location>
</feature>
<organism evidence="2 3">
    <name type="scientific">Methylocaldum szegediense</name>
    <dbReference type="NCBI Taxonomy" id="73780"/>
    <lineage>
        <taxon>Bacteria</taxon>
        <taxon>Pseudomonadati</taxon>
        <taxon>Pseudomonadota</taxon>
        <taxon>Gammaproteobacteria</taxon>
        <taxon>Methylococcales</taxon>
        <taxon>Methylococcaceae</taxon>
        <taxon>Methylocaldum</taxon>
    </lineage>
</organism>